<accession>A0ABQ4IHA6</accession>
<evidence type="ECO:0000313" key="1">
    <source>
        <dbReference type="EMBL" id="GIJ17293.1"/>
    </source>
</evidence>
<dbReference type="Proteomes" id="UP000647860">
    <property type="component" value="Unassembled WGS sequence"/>
</dbReference>
<dbReference type="EMBL" id="BOPA01000027">
    <property type="protein sequence ID" value="GIJ17293.1"/>
    <property type="molecule type" value="Genomic_DNA"/>
</dbReference>
<keyword evidence="2" id="KW-1185">Reference proteome</keyword>
<evidence type="ECO:0000313" key="2">
    <source>
        <dbReference type="Proteomes" id="UP000647860"/>
    </source>
</evidence>
<gene>
    <name evidence="1" type="ORF">Vgi01_39770</name>
</gene>
<organism evidence="1 2">
    <name type="scientific">Micromonospora gifhornensis</name>
    <dbReference type="NCBI Taxonomy" id="84594"/>
    <lineage>
        <taxon>Bacteria</taxon>
        <taxon>Bacillati</taxon>
        <taxon>Actinomycetota</taxon>
        <taxon>Actinomycetes</taxon>
        <taxon>Micromonosporales</taxon>
        <taxon>Micromonosporaceae</taxon>
        <taxon>Micromonospora</taxon>
    </lineage>
</organism>
<reference evidence="1 2" key="1">
    <citation type="submission" date="2021-01" db="EMBL/GenBank/DDBJ databases">
        <title>Whole genome shotgun sequence of Verrucosispora gifhornensis NBRC 16317.</title>
        <authorList>
            <person name="Komaki H."/>
            <person name="Tamura T."/>
        </authorList>
    </citation>
    <scope>NUCLEOTIDE SEQUENCE [LARGE SCALE GENOMIC DNA]</scope>
    <source>
        <strain evidence="1 2">NBRC 16317</strain>
    </source>
</reference>
<name>A0ABQ4IHA6_9ACTN</name>
<proteinExistence type="predicted"/>
<sequence>MHVGIGPSKPCKRGVCSARRGCEAERVAPRSTYLRQVDDILARVEVIARSLDSYAPGARESLGRCDARLPVTPV</sequence>
<protein>
    <submittedName>
        <fullName evidence="1">Uncharacterized protein</fullName>
    </submittedName>
</protein>
<comment type="caution">
    <text evidence="1">The sequence shown here is derived from an EMBL/GenBank/DDBJ whole genome shotgun (WGS) entry which is preliminary data.</text>
</comment>